<accession>A0AB34IM36</accession>
<sequence length="267" mass="28145">MGVHGENAPTRQNIKSHLQKYRLLMKKKAAHTEAGPATAPAAASHSTASATESGGAPRASKDGEGVRHAGSGATKNEFGGNGRSNKGEGNDFESSRAEKSEERRMKLEENLYNLVGLPPLSSGQSTDDLDTEMRELGDVPMGTLAMLGDGNNWMNGSSGVRPLSAVSMTNELSKHGLEQGPLPLHGQAGFKQGLLAGQGVQQGELDLPHGLLAERHNVLQGSISLPSAFCNSFDDSSSMPPSNQKVLQPASNFKPSIDISGHEDQQQ</sequence>
<name>A0AB34IM36_PRYPA</name>
<protein>
    <submittedName>
        <fullName evidence="2">Uncharacterized protein</fullName>
    </submittedName>
</protein>
<feature type="region of interest" description="Disordered" evidence="1">
    <location>
        <begin position="1"/>
        <end position="103"/>
    </location>
</feature>
<dbReference type="AlphaFoldDB" id="A0AB34IM36"/>
<evidence type="ECO:0000313" key="2">
    <source>
        <dbReference type="EMBL" id="KAL1500549.1"/>
    </source>
</evidence>
<evidence type="ECO:0000313" key="3">
    <source>
        <dbReference type="Proteomes" id="UP001515480"/>
    </source>
</evidence>
<feature type="compositionally biased region" description="Low complexity" evidence="1">
    <location>
        <begin position="32"/>
        <end position="57"/>
    </location>
</feature>
<feature type="region of interest" description="Disordered" evidence="1">
    <location>
        <begin position="234"/>
        <end position="267"/>
    </location>
</feature>
<reference evidence="2 3" key="1">
    <citation type="journal article" date="2024" name="Science">
        <title>Giant polyketide synthase enzymes in the biosynthesis of giant marine polyether toxins.</title>
        <authorList>
            <person name="Fallon T.R."/>
            <person name="Shende V.V."/>
            <person name="Wierzbicki I.H."/>
            <person name="Pendleton A.L."/>
            <person name="Watervoot N.F."/>
            <person name="Auber R.P."/>
            <person name="Gonzalez D.J."/>
            <person name="Wisecaver J.H."/>
            <person name="Moore B.S."/>
        </authorList>
    </citation>
    <scope>NUCLEOTIDE SEQUENCE [LARGE SCALE GENOMIC DNA]</scope>
    <source>
        <strain evidence="2 3">12B1</strain>
    </source>
</reference>
<gene>
    <name evidence="2" type="ORF">AB1Y20_013204</name>
</gene>
<feature type="compositionally biased region" description="Basic residues" evidence="1">
    <location>
        <begin position="17"/>
        <end position="29"/>
    </location>
</feature>
<organism evidence="2 3">
    <name type="scientific">Prymnesium parvum</name>
    <name type="common">Toxic golden alga</name>
    <dbReference type="NCBI Taxonomy" id="97485"/>
    <lineage>
        <taxon>Eukaryota</taxon>
        <taxon>Haptista</taxon>
        <taxon>Haptophyta</taxon>
        <taxon>Prymnesiophyceae</taxon>
        <taxon>Prymnesiales</taxon>
        <taxon>Prymnesiaceae</taxon>
        <taxon>Prymnesium</taxon>
    </lineage>
</organism>
<comment type="caution">
    <text evidence="2">The sequence shown here is derived from an EMBL/GenBank/DDBJ whole genome shotgun (WGS) entry which is preliminary data.</text>
</comment>
<dbReference type="Proteomes" id="UP001515480">
    <property type="component" value="Unassembled WGS sequence"/>
</dbReference>
<keyword evidence="3" id="KW-1185">Reference proteome</keyword>
<feature type="compositionally biased region" description="Polar residues" evidence="1">
    <location>
        <begin position="234"/>
        <end position="254"/>
    </location>
</feature>
<dbReference type="EMBL" id="JBGBPQ010000023">
    <property type="protein sequence ID" value="KAL1500549.1"/>
    <property type="molecule type" value="Genomic_DNA"/>
</dbReference>
<feature type="compositionally biased region" description="Basic and acidic residues" evidence="1">
    <location>
        <begin position="85"/>
        <end position="103"/>
    </location>
</feature>
<evidence type="ECO:0000256" key="1">
    <source>
        <dbReference type="SAM" id="MobiDB-lite"/>
    </source>
</evidence>
<proteinExistence type="predicted"/>